<accession>A0A239GCE5</accession>
<dbReference type="EMBL" id="FZOJ01000016">
    <property type="protein sequence ID" value="SNS67006.1"/>
    <property type="molecule type" value="Genomic_DNA"/>
</dbReference>
<sequence>MLIDAHVHVAFNNLYNKKLWEAASIDKKIKYIKEILRRYKKYKISIVRDGGDGLEVSKLAREIAETEGMIYKSPIYAIYKQGHYGAFLGKSIVDVNSFKKEFQILLNNRLDHLKIVMTGMVSFKKYGEVGETAFSIDELKYMVETAKYHNIPVMIHANGEEGVKRAIEAGVDTIEHGYLISEAELYHMAEKSIIWIPTLAPLGNILASDDMRFQKERDVIYRVYDGQIKNIEKAMKIGTKIALGSDAGAYKVGHGSGLLDEIKHFERTGLSRQKIEEMCFENGAKALKL</sequence>
<proteinExistence type="predicted"/>
<dbReference type="InterPro" id="IPR032466">
    <property type="entry name" value="Metal_Hydrolase"/>
</dbReference>
<feature type="domain" description="Amidohydrolase-related" evidence="1">
    <location>
        <begin position="108"/>
        <end position="289"/>
    </location>
</feature>
<dbReference type="AlphaFoldDB" id="A0A239GCE5"/>
<organism evidence="2 3">
    <name type="scientific">Anaerovirgula multivorans</name>
    <dbReference type="NCBI Taxonomy" id="312168"/>
    <lineage>
        <taxon>Bacteria</taxon>
        <taxon>Bacillati</taxon>
        <taxon>Bacillota</taxon>
        <taxon>Clostridia</taxon>
        <taxon>Peptostreptococcales</taxon>
        <taxon>Natronincolaceae</taxon>
        <taxon>Anaerovirgula</taxon>
    </lineage>
</organism>
<reference evidence="2 3" key="1">
    <citation type="submission" date="2017-06" db="EMBL/GenBank/DDBJ databases">
        <authorList>
            <person name="Kim H.J."/>
            <person name="Triplett B.A."/>
        </authorList>
    </citation>
    <scope>NUCLEOTIDE SEQUENCE [LARGE SCALE GENOMIC DNA]</scope>
    <source>
        <strain evidence="2 3">SCA</strain>
    </source>
</reference>
<dbReference type="PANTHER" id="PTHR43135:SF3">
    <property type="entry name" value="ALPHA-D-RIBOSE 1-METHYLPHOSPHONATE 5-TRIPHOSPHATE DIPHOSPHATASE"/>
    <property type="match status" value="1"/>
</dbReference>
<evidence type="ECO:0000313" key="2">
    <source>
        <dbReference type="EMBL" id="SNS67006.1"/>
    </source>
</evidence>
<gene>
    <name evidence="2" type="ORF">SAMN05446037_101650</name>
</gene>
<dbReference type="InterPro" id="IPR006680">
    <property type="entry name" value="Amidohydro-rel"/>
</dbReference>
<keyword evidence="3" id="KW-1185">Reference proteome</keyword>
<evidence type="ECO:0000259" key="1">
    <source>
        <dbReference type="Pfam" id="PF01979"/>
    </source>
</evidence>
<evidence type="ECO:0000313" key="3">
    <source>
        <dbReference type="Proteomes" id="UP000198304"/>
    </source>
</evidence>
<dbReference type="Gene3D" id="3.20.20.140">
    <property type="entry name" value="Metal-dependent hydrolases"/>
    <property type="match status" value="1"/>
</dbReference>
<name>A0A239GCE5_9FIRM</name>
<dbReference type="RefSeq" id="WP_089283799.1">
    <property type="nucleotide sequence ID" value="NZ_FZOJ01000016.1"/>
</dbReference>
<dbReference type="InterPro" id="IPR051781">
    <property type="entry name" value="Metallo-dep_Hydrolase"/>
</dbReference>
<protein>
    <submittedName>
        <fullName evidence="2">Amidohydrolase family protein</fullName>
    </submittedName>
</protein>
<dbReference type="Pfam" id="PF01979">
    <property type="entry name" value="Amidohydro_1"/>
    <property type="match status" value="1"/>
</dbReference>
<dbReference type="PANTHER" id="PTHR43135">
    <property type="entry name" value="ALPHA-D-RIBOSE 1-METHYLPHOSPHONATE 5-TRIPHOSPHATE DIPHOSPHATASE"/>
    <property type="match status" value="1"/>
</dbReference>
<dbReference type="GO" id="GO:0016787">
    <property type="term" value="F:hydrolase activity"/>
    <property type="evidence" value="ECO:0007669"/>
    <property type="project" value="UniProtKB-KW"/>
</dbReference>
<keyword evidence="2" id="KW-0378">Hydrolase</keyword>
<dbReference type="OrthoDB" id="9797498at2"/>
<dbReference type="Proteomes" id="UP000198304">
    <property type="component" value="Unassembled WGS sequence"/>
</dbReference>
<dbReference type="SUPFAM" id="SSF51556">
    <property type="entry name" value="Metallo-dependent hydrolases"/>
    <property type="match status" value="1"/>
</dbReference>